<dbReference type="AlphaFoldDB" id="A0A9E1M278"/>
<accession>A0A9E1M278</accession>
<evidence type="ECO:0000313" key="2">
    <source>
        <dbReference type="Proteomes" id="UP000811365"/>
    </source>
</evidence>
<evidence type="ECO:0000313" key="1">
    <source>
        <dbReference type="EMBL" id="MBS6623207.1"/>
    </source>
</evidence>
<name>A0A9E1M278_9FIRM</name>
<protein>
    <recommendedName>
        <fullName evidence="3">Capsid protein</fullName>
    </recommendedName>
</protein>
<comment type="caution">
    <text evidence="1">The sequence shown here is derived from an EMBL/GenBank/DDBJ whole genome shotgun (WGS) entry which is preliminary data.</text>
</comment>
<reference evidence="1" key="1">
    <citation type="submission" date="2021-02" db="EMBL/GenBank/DDBJ databases">
        <title>Infant gut strain persistence is associated with maternal origin, phylogeny, and functional potential including surface adhesion and iron acquisition.</title>
        <authorList>
            <person name="Lou Y.C."/>
        </authorList>
    </citation>
    <scope>NUCLEOTIDE SEQUENCE</scope>
    <source>
        <strain evidence="1">L2_039_000G1_dasL2_039_000G1_maxbin2.maxbin.077</strain>
    </source>
</reference>
<proteinExistence type="predicted"/>
<gene>
    <name evidence="1" type="ORF">KH315_13820</name>
</gene>
<dbReference type="EMBL" id="JAGZYH010000078">
    <property type="protein sequence ID" value="MBS6623207.1"/>
    <property type="molecule type" value="Genomic_DNA"/>
</dbReference>
<organism evidence="1 2">
    <name type="scientific">Faecalibacterium prausnitzii</name>
    <dbReference type="NCBI Taxonomy" id="853"/>
    <lineage>
        <taxon>Bacteria</taxon>
        <taxon>Bacillati</taxon>
        <taxon>Bacillota</taxon>
        <taxon>Clostridia</taxon>
        <taxon>Eubacteriales</taxon>
        <taxon>Oscillospiraceae</taxon>
        <taxon>Faecalibacterium</taxon>
    </lineage>
</organism>
<dbReference type="Proteomes" id="UP000811365">
    <property type="component" value="Unassembled WGS sequence"/>
</dbReference>
<sequence>MSYNNFIPTVWAKNIERDLERKLVFAEDCNRKYEGDVKKMGDTVRILGVGKPTITTTEDKDITLPDAETVEDTSVTMPIRHISYFNYLVGDIDKAQASGDIMATLNAESSQGVANEMDKYIATMALAREAVLHAKAAEVVSVDNALKLLDFAAQKLYENDVPADSKIVATVPPWYFMIFKEKYIQLDTNNSEMMKNGKAARYGNIIIKMSNNVAKSGTDSRIMVRTPKAIAFANPMTHVEAYRPEKKFADAVKGFVLYGAQIVRPEEMIVLNVKPKE</sequence>
<evidence type="ECO:0008006" key="3">
    <source>
        <dbReference type="Google" id="ProtNLM"/>
    </source>
</evidence>